<gene>
    <name evidence="2" type="ORF">HNY73_010173</name>
</gene>
<dbReference type="AlphaFoldDB" id="A0A8T0F2F2"/>
<evidence type="ECO:0000313" key="2">
    <source>
        <dbReference type="EMBL" id="KAF8784505.1"/>
    </source>
</evidence>
<dbReference type="SUPFAM" id="SSF158235">
    <property type="entry name" value="SOCS box-like"/>
    <property type="match status" value="1"/>
</dbReference>
<accession>A0A8T0F2F2</accession>
<dbReference type="PROSITE" id="PS50225">
    <property type="entry name" value="SOCS"/>
    <property type="match status" value="1"/>
</dbReference>
<protein>
    <recommendedName>
        <fullName evidence="1">SOCS box domain-containing protein</fullName>
    </recommendedName>
</protein>
<sequence>MAFKILKFEHFPSTQTFLLDMHREHGLSTIPSLKIACRDKILQQVSHSRVFHLPLPKRLIQFLTYRS</sequence>
<evidence type="ECO:0000259" key="1">
    <source>
        <dbReference type="PROSITE" id="PS50225"/>
    </source>
</evidence>
<feature type="domain" description="SOCS box" evidence="1">
    <location>
        <begin position="28"/>
        <end position="67"/>
    </location>
</feature>
<dbReference type="EMBL" id="JABXBU010000030">
    <property type="protein sequence ID" value="KAF8784505.1"/>
    <property type="molecule type" value="Genomic_DNA"/>
</dbReference>
<evidence type="ECO:0000313" key="3">
    <source>
        <dbReference type="Proteomes" id="UP000807504"/>
    </source>
</evidence>
<dbReference type="Pfam" id="PF07525">
    <property type="entry name" value="SOCS_box"/>
    <property type="match status" value="1"/>
</dbReference>
<reference evidence="2" key="2">
    <citation type="submission" date="2020-06" db="EMBL/GenBank/DDBJ databases">
        <authorList>
            <person name="Sheffer M."/>
        </authorList>
    </citation>
    <scope>NUCLEOTIDE SEQUENCE</scope>
</reference>
<dbReference type="InterPro" id="IPR036036">
    <property type="entry name" value="SOCS_box-like_dom_sf"/>
</dbReference>
<dbReference type="Proteomes" id="UP000807504">
    <property type="component" value="Unassembled WGS sequence"/>
</dbReference>
<proteinExistence type="predicted"/>
<organism evidence="2 3">
    <name type="scientific">Argiope bruennichi</name>
    <name type="common">Wasp spider</name>
    <name type="synonym">Aranea bruennichi</name>
    <dbReference type="NCBI Taxonomy" id="94029"/>
    <lineage>
        <taxon>Eukaryota</taxon>
        <taxon>Metazoa</taxon>
        <taxon>Ecdysozoa</taxon>
        <taxon>Arthropoda</taxon>
        <taxon>Chelicerata</taxon>
        <taxon>Arachnida</taxon>
        <taxon>Araneae</taxon>
        <taxon>Araneomorphae</taxon>
        <taxon>Entelegynae</taxon>
        <taxon>Araneoidea</taxon>
        <taxon>Araneidae</taxon>
        <taxon>Argiope</taxon>
    </lineage>
</organism>
<reference evidence="2" key="1">
    <citation type="journal article" date="2020" name="bioRxiv">
        <title>Chromosome-level reference genome of the European wasp spider Argiope bruennichi: a resource for studies on range expansion and evolutionary adaptation.</title>
        <authorList>
            <person name="Sheffer M.M."/>
            <person name="Hoppe A."/>
            <person name="Krehenwinkel H."/>
            <person name="Uhl G."/>
            <person name="Kuss A.W."/>
            <person name="Jensen L."/>
            <person name="Jensen C."/>
            <person name="Gillespie R.G."/>
            <person name="Hoff K.J."/>
            <person name="Prost S."/>
        </authorList>
    </citation>
    <scope>NUCLEOTIDE SEQUENCE</scope>
</reference>
<name>A0A8T0F2F2_ARGBR</name>
<dbReference type="GO" id="GO:0035556">
    <property type="term" value="P:intracellular signal transduction"/>
    <property type="evidence" value="ECO:0007669"/>
    <property type="project" value="InterPro"/>
</dbReference>
<keyword evidence="3" id="KW-1185">Reference proteome</keyword>
<comment type="caution">
    <text evidence="2">The sequence shown here is derived from an EMBL/GenBank/DDBJ whole genome shotgun (WGS) entry which is preliminary data.</text>
</comment>
<dbReference type="InterPro" id="IPR001496">
    <property type="entry name" value="SOCS_box"/>
</dbReference>